<sequence>MLDQFIVVFSLVLHHTTILIRFHFYAAFLSLQPQNNRHCLPCRRCRRRSLFLELFSSFFRSASFDLHEFSQCIYIKFFVLITTTLILVTFLVLVVLMIFFNVV</sequence>
<evidence type="ECO:0008006" key="4">
    <source>
        <dbReference type="Google" id="ProtNLM"/>
    </source>
</evidence>
<evidence type="ECO:0000313" key="2">
    <source>
        <dbReference type="EMBL" id="PON93697.1"/>
    </source>
</evidence>
<reference evidence="3" key="1">
    <citation type="submission" date="2016-06" db="EMBL/GenBank/DDBJ databases">
        <title>Parallel loss of symbiosis genes in relatives of nitrogen-fixing non-legume Parasponia.</title>
        <authorList>
            <person name="Van Velzen R."/>
            <person name="Holmer R."/>
            <person name="Bu F."/>
            <person name="Rutten L."/>
            <person name="Van Zeijl A."/>
            <person name="Liu W."/>
            <person name="Santuari L."/>
            <person name="Cao Q."/>
            <person name="Sharma T."/>
            <person name="Shen D."/>
            <person name="Roswanjaya Y."/>
            <person name="Wardhani T."/>
            <person name="Kalhor M.S."/>
            <person name="Jansen J."/>
            <person name="Van den Hoogen J."/>
            <person name="Gungor B."/>
            <person name="Hartog M."/>
            <person name="Hontelez J."/>
            <person name="Verver J."/>
            <person name="Yang W.-C."/>
            <person name="Schijlen E."/>
            <person name="Repin R."/>
            <person name="Schilthuizen M."/>
            <person name="Schranz E."/>
            <person name="Heidstra R."/>
            <person name="Miyata K."/>
            <person name="Fedorova E."/>
            <person name="Kohlen W."/>
            <person name="Bisseling T."/>
            <person name="Smit S."/>
            <person name="Geurts R."/>
        </authorList>
    </citation>
    <scope>NUCLEOTIDE SEQUENCE [LARGE SCALE GENOMIC DNA]</scope>
    <source>
        <strain evidence="3">cv. RG33-2</strain>
    </source>
</reference>
<organism evidence="2 3">
    <name type="scientific">Trema orientale</name>
    <name type="common">Charcoal tree</name>
    <name type="synonym">Celtis orientalis</name>
    <dbReference type="NCBI Taxonomy" id="63057"/>
    <lineage>
        <taxon>Eukaryota</taxon>
        <taxon>Viridiplantae</taxon>
        <taxon>Streptophyta</taxon>
        <taxon>Embryophyta</taxon>
        <taxon>Tracheophyta</taxon>
        <taxon>Spermatophyta</taxon>
        <taxon>Magnoliopsida</taxon>
        <taxon>eudicotyledons</taxon>
        <taxon>Gunneridae</taxon>
        <taxon>Pentapetalae</taxon>
        <taxon>rosids</taxon>
        <taxon>fabids</taxon>
        <taxon>Rosales</taxon>
        <taxon>Cannabaceae</taxon>
        <taxon>Trema</taxon>
    </lineage>
</organism>
<evidence type="ECO:0000256" key="1">
    <source>
        <dbReference type="SAM" id="Phobius"/>
    </source>
</evidence>
<dbReference type="EMBL" id="JXTC01000056">
    <property type="protein sequence ID" value="PON93697.1"/>
    <property type="molecule type" value="Genomic_DNA"/>
</dbReference>
<dbReference type="InParanoid" id="A0A2P5F7E6"/>
<feature type="transmembrane region" description="Helical" evidence="1">
    <location>
        <begin position="73"/>
        <end position="100"/>
    </location>
</feature>
<comment type="caution">
    <text evidence="2">The sequence shown here is derived from an EMBL/GenBank/DDBJ whole genome shotgun (WGS) entry which is preliminary data.</text>
</comment>
<dbReference type="Proteomes" id="UP000237000">
    <property type="component" value="Unassembled WGS sequence"/>
</dbReference>
<protein>
    <recommendedName>
        <fullName evidence="4">Transmembrane protein</fullName>
    </recommendedName>
</protein>
<keyword evidence="3" id="KW-1185">Reference proteome</keyword>
<dbReference type="AlphaFoldDB" id="A0A2P5F7E6"/>
<keyword evidence="1" id="KW-0812">Transmembrane</keyword>
<keyword evidence="1" id="KW-1133">Transmembrane helix</keyword>
<gene>
    <name evidence="2" type="ORF">TorRG33x02_104000</name>
</gene>
<keyword evidence="1" id="KW-0472">Membrane</keyword>
<dbReference type="OrthoDB" id="10585988at2759"/>
<evidence type="ECO:0000313" key="3">
    <source>
        <dbReference type="Proteomes" id="UP000237000"/>
    </source>
</evidence>
<feature type="transmembrane region" description="Helical" evidence="1">
    <location>
        <begin position="6"/>
        <end position="29"/>
    </location>
</feature>
<name>A0A2P5F7E6_TREOI</name>
<accession>A0A2P5F7E6</accession>
<proteinExistence type="predicted"/>